<dbReference type="AlphaFoldDB" id="A0A158DTV7"/>
<proteinExistence type="predicted"/>
<sequence>MIRRRLDPEKTTSLGALHLAVVRCIGRGNVHRVFCGAEPATPEFSEGLNNQQKVQFQMRREIDVLTSLFPRKPPNEIRQFVAEWRLVDWKNSEEATQTVLSRLDDESRGETRVEKPVAPAEGAASTIFKAVDSASPLWFDELERRELTRFVTPAPIERFMPSSLVFAEKKAEVLSALIMSTSSSLAYHIVARIFGFLDWPSMTKSLTSSELSLTDEELPHDELFRRVAWQVDALMELFQVDRPSAFALHALWRPTSRSTRYSVKHRWLGEPLSGRRELSVEPRARTRLSPRRHD</sequence>
<name>A0A158DTV7_9BURK</name>
<dbReference type="Proteomes" id="UP000054870">
    <property type="component" value="Unassembled WGS sequence"/>
</dbReference>
<gene>
    <name evidence="1" type="ORF">AWB75_07134</name>
</gene>
<accession>A0A158DTV7</accession>
<evidence type="ECO:0000313" key="2">
    <source>
        <dbReference type="Proteomes" id="UP000054870"/>
    </source>
</evidence>
<dbReference type="EMBL" id="FCOF02000104">
    <property type="protein sequence ID" value="SAK97606.1"/>
    <property type="molecule type" value="Genomic_DNA"/>
</dbReference>
<organism evidence="1 2">
    <name type="scientific">Caballeronia catudaia</name>
    <dbReference type="NCBI Taxonomy" id="1777136"/>
    <lineage>
        <taxon>Bacteria</taxon>
        <taxon>Pseudomonadati</taxon>
        <taxon>Pseudomonadota</taxon>
        <taxon>Betaproteobacteria</taxon>
        <taxon>Burkholderiales</taxon>
        <taxon>Burkholderiaceae</taxon>
        <taxon>Caballeronia</taxon>
    </lineage>
</organism>
<reference evidence="1" key="1">
    <citation type="submission" date="2016-01" db="EMBL/GenBank/DDBJ databases">
        <authorList>
            <person name="Peeters C."/>
        </authorList>
    </citation>
    <scope>NUCLEOTIDE SEQUENCE [LARGE SCALE GENOMIC DNA]</scope>
    <source>
        <strain evidence="1">LMG 29318</strain>
    </source>
</reference>
<keyword evidence="2" id="KW-1185">Reference proteome</keyword>
<comment type="caution">
    <text evidence="1">The sequence shown here is derived from an EMBL/GenBank/DDBJ whole genome shotgun (WGS) entry which is preliminary data.</text>
</comment>
<protein>
    <submittedName>
        <fullName evidence="1">Uncharacterized protein</fullName>
    </submittedName>
</protein>
<evidence type="ECO:0000313" key="1">
    <source>
        <dbReference type="EMBL" id="SAK97606.1"/>
    </source>
</evidence>